<sequence length="52" mass="6028">MRTSLHARSWATVHRWTSLVCAGFLLIICVTGLRLVFSDQISQWEEPYVVYS</sequence>
<evidence type="ECO:0000313" key="2">
    <source>
        <dbReference type="Proteomes" id="UP000216020"/>
    </source>
</evidence>
<name>A0A261S527_9BORD</name>
<evidence type="ECO:0008006" key="3">
    <source>
        <dbReference type="Google" id="ProtNLM"/>
    </source>
</evidence>
<comment type="caution">
    <text evidence="1">The sequence shown here is derived from an EMBL/GenBank/DDBJ whole genome shotgun (WGS) entry which is preliminary data.</text>
</comment>
<proteinExistence type="predicted"/>
<dbReference type="Pfam" id="PF03929">
    <property type="entry name" value="PepSY_TM"/>
    <property type="match status" value="1"/>
</dbReference>
<accession>A0A261S527</accession>
<organism evidence="1 2">
    <name type="scientific">Bordetella genomosp. 10</name>
    <dbReference type="NCBI Taxonomy" id="1416804"/>
    <lineage>
        <taxon>Bacteria</taxon>
        <taxon>Pseudomonadati</taxon>
        <taxon>Pseudomonadota</taxon>
        <taxon>Betaproteobacteria</taxon>
        <taxon>Burkholderiales</taxon>
        <taxon>Alcaligenaceae</taxon>
        <taxon>Bordetella</taxon>
    </lineage>
</organism>
<gene>
    <name evidence="1" type="ORF">CAL29_23505</name>
</gene>
<protein>
    <recommendedName>
        <fullName evidence="3">Peptidase</fullName>
    </recommendedName>
</protein>
<evidence type="ECO:0000313" key="1">
    <source>
        <dbReference type="EMBL" id="OZI32446.1"/>
    </source>
</evidence>
<dbReference type="EMBL" id="NEVM01000005">
    <property type="protein sequence ID" value="OZI32446.1"/>
    <property type="molecule type" value="Genomic_DNA"/>
</dbReference>
<dbReference type="AlphaFoldDB" id="A0A261S527"/>
<dbReference type="OrthoDB" id="9776609at2"/>
<keyword evidence="2" id="KW-1185">Reference proteome</keyword>
<dbReference type="Proteomes" id="UP000216020">
    <property type="component" value="Unassembled WGS sequence"/>
</dbReference>
<reference evidence="2" key="1">
    <citation type="submission" date="2017-05" db="EMBL/GenBank/DDBJ databases">
        <title>Complete and WGS of Bordetella genogroups.</title>
        <authorList>
            <person name="Spilker T."/>
            <person name="Lipuma J."/>
        </authorList>
    </citation>
    <scope>NUCLEOTIDE SEQUENCE [LARGE SCALE GENOMIC DNA]</scope>
    <source>
        <strain evidence="2">AU16122</strain>
    </source>
</reference>
<dbReference type="InterPro" id="IPR005625">
    <property type="entry name" value="PepSY-ass_TM"/>
</dbReference>